<evidence type="ECO:0000313" key="3">
    <source>
        <dbReference type="Proteomes" id="UP001285441"/>
    </source>
</evidence>
<name>A0AAE0JXR8_9PEZI</name>
<evidence type="ECO:0000313" key="2">
    <source>
        <dbReference type="EMBL" id="KAK3366381.1"/>
    </source>
</evidence>
<keyword evidence="1" id="KW-1133">Transmembrane helix</keyword>
<organism evidence="2 3">
    <name type="scientific">Podospora didyma</name>
    <dbReference type="NCBI Taxonomy" id="330526"/>
    <lineage>
        <taxon>Eukaryota</taxon>
        <taxon>Fungi</taxon>
        <taxon>Dikarya</taxon>
        <taxon>Ascomycota</taxon>
        <taxon>Pezizomycotina</taxon>
        <taxon>Sordariomycetes</taxon>
        <taxon>Sordariomycetidae</taxon>
        <taxon>Sordariales</taxon>
        <taxon>Podosporaceae</taxon>
        <taxon>Podospora</taxon>
    </lineage>
</organism>
<dbReference type="EMBL" id="JAULSW010000012">
    <property type="protein sequence ID" value="KAK3366381.1"/>
    <property type="molecule type" value="Genomic_DNA"/>
</dbReference>
<protein>
    <submittedName>
        <fullName evidence="2">Uncharacterized protein</fullName>
    </submittedName>
</protein>
<accession>A0AAE0JXR8</accession>
<feature type="transmembrane region" description="Helical" evidence="1">
    <location>
        <begin position="86"/>
        <end position="110"/>
    </location>
</feature>
<keyword evidence="1" id="KW-0472">Membrane</keyword>
<proteinExistence type="predicted"/>
<evidence type="ECO:0000256" key="1">
    <source>
        <dbReference type="SAM" id="Phobius"/>
    </source>
</evidence>
<reference evidence="2" key="2">
    <citation type="submission" date="2023-06" db="EMBL/GenBank/DDBJ databases">
        <authorList>
            <consortium name="Lawrence Berkeley National Laboratory"/>
            <person name="Haridas S."/>
            <person name="Hensen N."/>
            <person name="Bonometti L."/>
            <person name="Westerberg I."/>
            <person name="Brannstrom I.O."/>
            <person name="Guillou S."/>
            <person name="Cros-Aarteil S."/>
            <person name="Calhoun S."/>
            <person name="Kuo A."/>
            <person name="Mondo S."/>
            <person name="Pangilinan J."/>
            <person name="Riley R."/>
            <person name="LaButti K."/>
            <person name="Andreopoulos B."/>
            <person name="Lipzen A."/>
            <person name="Chen C."/>
            <person name="Yanf M."/>
            <person name="Daum C."/>
            <person name="Ng V."/>
            <person name="Clum A."/>
            <person name="Steindorff A."/>
            <person name="Ohm R."/>
            <person name="Martin F."/>
            <person name="Silar P."/>
            <person name="Natvig D."/>
            <person name="Lalanne C."/>
            <person name="Gautier V."/>
            <person name="Ament-velasquez S.L."/>
            <person name="Kruys A."/>
            <person name="Hutchinson M.I."/>
            <person name="Powell A.J."/>
            <person name="Barry K."/>
            <person name="Miller A.N."/>
            <person name="Grigoriev I.V."/>
            <person name="Debuchy R."/>
            <person name="Gladieux P."/>
            <person name="Thoren M.H."/>
            <person name="Johannesson H."/>
        </authorList>
    </citation>
    <scope>NUCLEOTIDE SEQUENCE</scope>
    <source>
        <strain evidence="2">CBS 232.78</strain>
    </source>
</reference>
<keyword evidence="1" id="KW-0812">Transmembrane</keyword>
<keyword evidence="3" id="KW-1185">Reference proteome</keyword>
<sequence>MTAWQVPDLATFNATGHLGDVGDCISESCTIKGKLGDCPDELDTLEGVKITTANLGSIASQMTLYYNDVNVNLNNDIARPGVILSYFLQAGLAFFLYLLLKATTTFAPRLDALLHRRHRKAKRPLRIGMRWWYTFTLATFAFAFAIGLFARRNSLMPAPDDLWANF</sequence>
<dbReference type="Proteomes" id="UP001285441">
    <property type="component" value="Unassembled WGS sequence"/>
</dbReference>
<feature type="transmembrane region" description="Helical" evidence="1">
    <location>
        <begin position="131"/>
        <end position="150"/>
    </location>
</feature>
<comment type="caution">
    <text evidence="2">The sequence shown here is derived from an EMBL/GenBank/DDBJ whole genome shotgun (WGS) entry which is preliminary data.</text>
</comment>
<dbReference type="AlphaFoldDB" id="A0AAE0JXR8"/>
<gene>
    <name evidence="2" type="ORF">B0H63DRAFT_536315</name>
</gene>
<reference evidence="2" key="1">
    <citation type="journal article" date="2023" name="Mol. Phylogenet. Evol.">
        <title>Genome-scale phylogeny and comparative genomics of the fungal order Sordariales.</title>
        <authorList>
            <person name="Hensen N."/>
            <person name="Bonometti L."/>
            <person name="Westerberg I."/>
            <person name="Brannstrom I.O."/>
            <person name="Guillou S."/>
            <person name="Cros-Aarteil S."/>
            <person name="Calhoun S."/>
            <person name="Haridas S."/>
            <person name="Kuo A."/>
            <person name="Mondo S."/>
            <person name="Pangilinan J."/>
            <person name="Riley R."/>
            <person name="LaButti K."/>
            <person name="Andreopoulos B."/>
            <person name="Lipzen A."/>
            <person name="Chen C."/>
            <person name="Yan M."/>
            <person name="Daum C."/>
            <person name="Ng V."/>
            <person name="Clum A."/>
            <person name="Steindorff A."/>
            <person name="Ohm R.A."/>
            <person name="Martin F."/>
            <person name="Silar P."/>
            <person name="Natvig D.O."/>
            <person name="Lalanne C."/>
            <person name="Gautier V."/>
            <person name="Ament-Velasquez S.L."/>
            <person name="Kruys A."/>
            <person name="Hutchinson M.I."/>
            <person name="Powell A.J."/>
            <person name="Barry K."/>
            <person name="Miller A.N."/>
            <person name="Grigoriev I.V."/>
            <person name="Debuchy R."/>
            <person name="Gladieux P."/>
            <person name="Hiltunen Thoren M."/>
            <person name="Johannesson H."/>
        </authorList>
    </citation>
    <scope>NUCLEOTIDE SEQUENCE</scope>
    <source>
        <strain evidence="2">CBS 232.78</strain>
    </source>
</reference>